<gene>
    <name evidence="2" type="ORF">NG665_05655</name>
</gene>
<feature type="transmembrane region" description="Helical" evidence="1">
    <location>
        <begin position="100"/>
        <end position="121"/>
    </location>
</feature>
<dbReference type="InterPro" id="IPR000801">
    <property type="entry name" value="Esterase-like"/>
</dbReference>
<keyword evidence="3" id="KW-1185">Reference proteome</keyword>
<keyword evidence="1" id="KW-1133">Transmembrane helix</keyword>
<dbReference type="GO" id="GO:0016787">
    <property type="term" value="F:hydrolase activity"/>
    <property type="evidence" value="ECO:0007669"/>
    <property type="project" value="UniProtKB-KW"/>
</dbReference>
<organism evidence="2 3">
    <name type="scientific">Arcanobacterium pinnipediorum</name>
    <dbReference type="NCBI Taxonomy" id="1503041"/>
    <lineage>
        <taxon>Bacteria</taxon>
        <taxon>Bacillati</taxon>
        <taxon>Actinomycetota</taxon>
        <taxon>Actinomycetes</taxon>
        <taxon>Actinomycetales</taxon>
        <taxon>Actinomycetaceae</taxon>
        <taxon>Arcanobacterium</taxon>
    </lineage>
</organism>
<dbReference type="Gene3D" id="3.40.50.1820">
    <property type="entry name" value="alpha/beta hydrolase"/>
    <property type="match status" value="1"/>
</dbReference>
<dbReference type="Pfam" id="PF00756">
    <property type="entry name" value="Esterase"/>
    <property type="match status" value="1"/>
</dbReference>
<dbReference type="PANTHER" id="PTHR48098">
    <property type="entry name" value="ENTEROCHELIN ESTERASE-RELATED"/>
    <property type="match status" value="1"/>
</dbReference>
<evidence type="ECO:0000313" key="2">
    <source>
        <dbReference type="EMBL" id="USR78874.1"/>
    </source>
</evidence>
<evidence type="ECO:0000313" key="3">
    <source>
        <dbReference type="Proteomes" id="UP001056109"/>
    </source>
</evidence>
<keyword evidence="1" id="KW-0812">Transmembrane</keyword>
<feature type="transmembrane region" description="Helical" evidence="1">
    <location>
        <begin position="46"/>
        <end position="68"/>
    </location>
</feature>
<proteinExistence type="predicted"/>
<dbReference type="SUPFAM" id="SSF53474">
    <property type="entry name" value="alpha/beta-Hydrolases"/>
    <property type="match status" value="1"/>
</dbReference>
<dbReference type="InterPro" id="IPR050583">
    <property type="entry name" value="Mycobacterial_A85_antigen"/>
</dbReference>
<keyword evidence="2" id="KW-0378">Hydrolase</keyword>
<dbReference type="InterPro" id="IPR029058">
    <property type="entry name" value="AB_hydrolase_fold"/>
</dbReference>
<dbReference type="RefSeq" id="WP_252672713.1">
    <property type="nucleotide sequence ID" value="NZ_CP099547.1"/>
</dbReference>
<keyword evidence="1" id="KW-0472">Membrane</keyword>
<protein>
    <submittedName>
        <fullName evidence="2">Alpha/beta hydrolase-fold protein</fullName>
    </submittedName>
</protein>
<feature type="transmembrane region" description="Helical" evidence="1">
    <location>
        <begin position="74"/>
        <end position="93"/>
    </location>
</feature>
<dbReference type="PANTHER" id="PTHR48098:SF1">
    <property type="entry name" value="DIACYLGLYCEROL ACYLTRANSFERASE_MYCOLYLTRANSFERASE AG85A"/>
    <property type="match status" value="1"/>
</dbReference>
<evidence type="ECO:0000256" key="1">
    <source>
        <dbReference type="SAM" id="Phobius"/>
    </source>
</evidence>
<name>A0ABY5AF93_9ACTO</name>
<feature type="transmembrane region" description="Helical" evidence="1">
    <location>
        <begin position="16"/>
        <end position="34"/>
    </location>
</feature>
<dbReference type="EMBL" id="CP099547">
    <property type="protein sequence ID" value="USR78874.1"/>
    <property type="molecule type" value="Genomic_DNA"/>
</dbReference>
<accession>A0ABY5AF93</accession>
<reference evidence="2" key="1">
    <citation type="submission" date="2022-06" db="EMBL/GenBank/DDBJ databases">
        <title>Complete Genome Sequence of Arcanobacterium pinnipediorum strain DSM 28752 isolated from a harbour seal.</title>
        <authorList>
            <person name="Borowiak M."/>
            <person name="Kreitlow A."/>
            <person name="Alssahen M."/>
            <person name="Malorny B."/>
            <person name="Laemmler C."/>
            <person name="Prenger-Berninghoff E."/>
            <person name="Siebert U."/>
            <person name="Ploetz M."/>
            <person name="Abdulmawjood A."/>
        </authorList>
    </citation>
    <scope>NUCLEOTIDE SEQUENCE</scope>
    <source>
        <strain evidence="2">DSM 28752</strain>
    </source>
</reference>
<dbReference type="Proteomes" id="UP001056109">
    <property type="component" value="Chromosome"/>
</dbReference>
<sequence length="423" mass="46522">MDFLDSIALIGTIPRIIIYVFTAGLIICVCVLTLRTPSNKSRLGGYIAIFGGIIGSALSWAYFFIWPMPYPGQVPWQMFIATFVPIAAIVGVVTVRGRRIVLTLLAIIGSANIYLVANLTYEEYASLGSFLPQHITQEMTYSQFLERTQPPNNGSRDIGALVTIPMKGNISGFDARDAWAYIPPAYWTHPGVELPVVVLLHGSPGSPQRWFAVADAAKPADRYQRNHDGISPILVSVDATGSWTGDPACVDGPELKIQTYLSHDVPALIKERLRVDPDQSHWTLAGLSYGGTCALQVVANAPDAYGAFINLSGYEAPELRNHQETVDKLFNGDEQAFQAVNPKDIFERALSERDQRFAGITAIFVSGDSDIRARRAQRLLSGLAKEVGMEVQSRIIPGNHGYGTWRRGFEQTFEKAVHQGRLE</sequence>